<evidence type="ECO:0000313" key="2">
    <source>
        <dbReference type="Proteomes" id="UP001456368"/>
    </source>
</evidence>
<keyword evidence="2" id="KW-1185">Reference proteome</keyword>
<organism evidence="1 2">
    <name type="scientific">Lactococcus petauri</name>
    <dbReference type="NCBI Taxonomy" id="1940789"/>
    <lineage>
        <taxon>Bacteria</taxon>
        <taxon>Bacillati</taxon>
        <taxon>Bacillota</taxon>
        <taxon>Bacilli</taxon>
        <taxon>Lactobacillales</taxon>
        <taxon>Streptococcaceae</taxon>
        <taxon>Lactococcus</taxon>
    </lineage>
</organism>
<sequence>MSCYHWELEALVEGLLLRELDFREILAVNAFNHRYVENAKKPQMKKVLNKPKEERKIINLFAPPVPVQNKGITGKDFAERQRALSLRLAKGGK</sequence>
<dbReference type="EMBL" id="CP141698">
    <property type="protein sequence ID" value="WYC67258.1"/>
    <property type="molecule type" value="Genomic_DNA"/>
</dbReference>
<protein>
    <submittedName>
        <fullName evidence="1">Uncharacterized protein</fullName>
    </submittedName>
</protein>
<dbReference type="RefSeq" id="WP_019293258.1">
    <property type="nucleotide sequence ID" value="NZ_CP141697.1"/>
</dbReference>
<dbReference type="Proteomes" id="UP001456368">
    <property type="component" value="Chromosome"/>
</dbReference>
<evidence type="ECO:0000313" key="1">
    <source>
        <dbReference type="EMBL" id="WYC67258.1"/>
    </source>
</evidence>
<gene>
    <name evidence="1" type="ORF">VNN45_10240</name>
</gene>
<accession>A0ABZ2SHN2</accession>
<name>A0ABZ2SHN2_9LACT</name>
<proteinExistence type="predicted"/>
<reference evidence="1 2" key="1">
    <citation type="submission" date="2023-12" db="EMBL/GenBank/DDBJ databases">
        <title>Redefining Piscine Lactococcosis.</title>
        <authorList>
            <person name="Heckman T.I."/>
            <person name="Yazdi Z."/>
            <person name="Older C.E."/>
            <person name="Griffin M.J."/>
            <person name="Waldbieser G.C."/>
            <person name="Chow A.M."/>
            <person name="Medina Silva I."/>
            <person name="Anenson K.M."/>
            <person name="Garcia J.C."/>
            <person name="LaFrentz B.R."/>
            <person name="Slavic D."/>
            <person name="Toohey-Kurth K.L."/>
            <person name="Yant P."/>
            <person name="Fritz H.M."/>
            <person name="Henderson E."/>
            <person name="McDowall R."/>
            <person name="Cai H."/>
            <person name="Adikson M."/>
            <person name="Soto E."/>
        </authorList>
    </citation>
    <scope>NUCLEOTIDE SEQUENCE [LARGE SCALE GENOMIC DNA]</scope>
    <source>
        <strain evidence="1 2">R21-91A</strain>
    </source>
</reference>